<organism evidence="1">
    <name type="scientific">viral metagenome</name>
    <dbReference type="NCBI Taxonomy" id="1070528"/>
    <lineage>
        <taxon>unclassified sequences</taxon>
        <taxon>metagenomes</taxon>
        <taxon>organismal metagenomes</taxon>
    </lineage>
</organism>
<accession>A0A6M3IUN0</accession>
<name>A0A6M3IUN0_9ZZZZ</name>
<sequence>MEVDRLKRDVKELRDKTAELIAPGFTYYEQELIRRVIKAVLPQMSSSTDISTANDILDKTEWLDG</sequence>
<evidence type="ECO:0000313" key="1">
    <source>
        <dbReference type="EMBL" id="QJA61399.1"/>
    </source>
</evidence>
<dbReference type="AlphaFoldDB" id="A0A6M3IUN0"/>
<dbReference type="EMBL" id="MT142265">
    <property type="protein sequence ID" value="QJA77132.1"/>
    <property type="molecule type" value="Genomic_DNA"/>
</dbReference>
<reference evidence="1" key="1">
    <citation type="submission" date="2020-03" db="EMBL/GenBank/DDBJ databases">
        <title>The deep terrestrial virosphere.</title>
        <authorList>
            <person name="Holmfeldt K."/>
            <person name="Nilsson E."/>
            <person name="Simone D."/>
            <person name="Lopez-Fernandez M."/>
            <person name="Wu X."/>
            <person name="de Brujin I."/>
            <person name="Lundin D."/>
            <person name="Andersson A."/>
            <person name="Bertilsson S."/>
            <person name="Dopson M."/>
        </authorList>
    </citation>
    <scope>NUCLEOTIDE SEQUENCE</scope>
    <source>
        <strain evidence="2">MM415A01359</strain>
        <strain evidence="1">MM415B00949</strain>
    </source>
</reference>
<evidence type="ECO:0000313" key="2">
    <source>
        <dbReference type="EMBL" id="QJA77132.1"/>
    </source>
</evidence>
<protein>
    <submittedName>
        <fullName evidence="1">Uncharacterized protein</fullName>
    </submittedName>
</protein>
<proteinExistence type="predicted"/>
<gene>
    <name evidence="2" type="ORF">MM415A01359_0003</name>
    <name evidence="1" type="ORF">MM415B00949_0023</name>
</gene>
<dbReference type="EMBL" id="MT141440">
    <property type="protein sequence ID" value="QJA61399.1"/>
    <property type="molecule type" value="Genomic_DNA"/>
</dbReference>